<gene>
    <name evidence="2" type="ORF">A4U43_C07F32730</name>
</gene>
<dbReference type="PROSITE" id="PS51186">
    <property type="entry name" value="GNAT"/>
    <property type="match status" value="1"/>
</dbReference>
<feature type="domain" description="N-acetyltransferase" evidence="1">
    <location>
        <begin position="1"/>
        <end position="106"/>
    </location>
</feature>
<sequence length="106" mass="11368">MVCLDGKPIGAISVTPSPVNGHRTGEMGYVLASEYWGRGIVTKAVNMALKAVLQEVEGLERVEALVDVENAASQRVLDKEAGFVKEGVLRKYGVLKGVAKDMIILL</sequence>
<evidence type="ECO:0000313" key="3">
    <source>
        <dbReference type="Proteomes" id="UP000243459"/>
    </source>
</evidence>
<keyword evidence="3" id="KW-1185">Reference proteome</keyword>
<protein>
    <recommendedName>
        <fullName evidence="1">N-acetyltransferase domain-containing protein</fullName>
    </recommendedName>
</protein>
<dbReference type="InterPro" id="IPR016181">
    <property type="entry name" value="Acyl_CoA_acyltransferase"/>
</dbReference>
<dbReference type="Gene3D" id="3.40.630.30">
    <property type="match status" value="1"/>
</dbReference>
<dbReference type="Gramene" id="ONK65029">
    <property type="protein sequence ID" value="ONK65029"/>
    <property type="gene ID" value="A4U43_C07F32730"/>
</dbReference>
<dbReference type="SUPFAM" id="SSF55729">
    <property type="entry name" value="Acyl-CoA N-acyltransferases (Nat)"/>
    <property type="match status" value="1"/>
</dbReference>
<dbReference type="Pfam" id="PF13302">
    <property type="entry name" value="Acetyltransf_3"/>
    <property type="match status" value="1"/>
</dbReference>
<dbReference type="OMA" id="GHRTGEM"/>
<evidence type="ECO:0000313" key="2">
    <source>
        <dbReference type="EMBL" id="ONK65029.1"/>
    </source>
</evidence>
<name>A0A5P1EJR2_ASPOF</name>
<evidence type="ECO:0000259" key="1">
    <source>
        <dbReference type="PROSITE" id="PS51186"/>
    </source>
</evidence>
<dbReference type="AlphaFoldDB" id="A0A5P1EJR2"/>
<dbReference type="GO" id="GO:0016747">
    <property type="term" value="F:acyltransferase activity, transferring groups other than amino-acyl groups"/>
    <property type="evidence" value="ECO:0007669"/>
    <property type="project" value="InterPro"/>
</dbReference>
<dbReference type="Proteomes" id="UP000243459">
    <property type="component" value="Chromosome 7"/>
</dbReference>
<dbReference type="EMBL" id="CM007387">
    <property type="protein sequence ID" value="ONK65029.1"/>
    <property type="molecule type" value="Genomic_DNA"/>
</dbReference>
<dbReference type="InterPro" id="IPR000182">
    <property type="entry name" value="GNAT_dom"/>
</dbReference>
<accession>A0A5P1EJR2</accession>
<proteinExistence type="predicted"/>
<dbReference type="PANTHER" id="PTHR46067:SF27">
    <property type="entry name" value="ACYL-COA N-ACYLTRANSFERASES (NAT) SUPERFAMILY PROTEIN"/>
    <property type="match status" value="1"/>
</dbReference>
<reference evidence="3" key="1">
    <citation type="journal article" date="2017" name="Nat. Commun.">
        <title>The asparagus genome sheds light on the origin and evolution of a young Y chromosome.</title>
        <authorList>
            <person name="Harkess A."/>
            <person name="Zhou J."/>
            <person name="Xu C."/>
            <person name="Bowers J.E."/>
            <person name="Van der Hulst R."/>
            <person name="Ayyampalayam S."/>
            <person name="Mercati F."/>
            <person name="Riccardi P."/>
            <person name="McKain M.R."/>
            <person name="Kakrana A."/>
            <person name="Tang H."/>
            <person name="Ray J."/>
            <person name="Groenendijk J."/>
            <person name="Arikit S."/>
            <person name="Mathioni S.M."/>
            <person name="Nakano M."/>
            <person name="Shan H."/>
            <person name="Telgmann-Rauber A."/>
            <person name="Kanno A."/>
            <person name="Yue Z."/>
            <person name="Chen H."/>
            <person name="Li W."/>
            <person name="Chen Y."/>
            <person name="Xu X."/>
            <person name="Zhang Y."/>
            <person name="Luo S."/>
            <person name="Chen H."/>
            <person name="Gao J."/>
            <person name="Mao Z."/>
            <person name="Pires J.C."/>
            <person name="Luo M."/>
            <person name="Kudrna D."/>
            <person name="Wing R.A."/>
            <person name="Meyers B.C."/>
            <person name="Yi K."/>
            <person name="Kong H."/>
            <person name="Lavrijsen P."/>
            <person name="Sunseri F."/>
            <person name="Falavigna A."/>
            <person name="Ye Y."/>
            <person name="Leebens-Mack J.H."/>
            <person name="Chen G."/>
        </authorList>
    </citation>
    <scope>NUCLEOTIDE SEQUENCE [LARGE SCALE GENOMIC DNA]</scope>
    <source>
        <strain evidence="3">cv. DH0086</strain>
    </source>
</reference>
<organism evidence="2 3">
    <name type="scientific">Asparagus officinalis</name>
    <name type="common">Garden asparagus</name>
    <dbReference type="NCBI Taxonomy" id="4686"/>
    <lineage>
        <taxon>Eukaryota</taxon>
        <taxon>Viridiplantae</taxon>
        <taxon>Streptophyta</taxon>
        <taxon>Embryophyta</taxon>
        <taxon>Tracheophyta</taxon>
        <taxon>Spermatophyta</taxon>
        <taxon>Magnoliopsida</taxon>
        <taxon>Liliopsida</taxon>
        <taxon>Asparagales</taxon>
        <taxon>Asparagaceae</taxon>
        <taxon>Asparagoideae</taxon>
        <taxon>Asparagus</taxon>
    </lineage>
</organism>
<dbReference type="PANTHER" id="PTHR46067">
    <property type="entry name" value="ACYL-COA N-ACYLTRANSFERASES (NAT) SUPERFAMILY PROTEIN"/>
    <property type="match status" value="1"/>
</dbReference>